<reference evidence="1 2" key="1">
    <citation type="submission" date="2024-01" db="EMBL/GenBank/DDBJ databases">
        <authorList>
            <person name="Waweru B."/>
        </authorList>
    </citation>
    <scope>NUCLEOTIDE SEQUENCE [LARGE SCALE GENOMIC DNA]</scope>
</reference>
<protein>
    <submittedName>
        <fullName evidence="1">Uncharacterized protein</fullName>
    </submittedName>
</protein>
<gene>
    <name evidence="1" type="ORF">DCAF_LOCUS4737</name>
</gene>
<sequence length="54" mass="6559">MVLKDLKKRFDKIVTNRWAIQAHQEEVEEEEEEDHMVEKMEGEIIKQTSLAMEW</sequence>
<name>A0AAV1R1X7_9ROSI</name>
<comment type="caution">
    <text evidence="1">The sequence shown here is derived from an EMBL/GenBank/DDBJ whole genome shotgun (WGS) entry which is preliminary data.</text>
</comment>
<keyword evidence="2" id="KW-1185">Reference proteome</keyword>
<accession>A0AAV1R1X7</accession>
<dbReference type="EMBL" id="CAWUPB010000851">
    <property type="protein sequence ID" value="CAK7327030.1"/>
    <property type="molecule type" value="Genomic_DNA"/>
</dbReference>
<evidence type="ECO:0000313" key="1">
    <source>
        <dbReference type="EMBL" id="CAK7327030.1"/>
    </source>
</evidence>
<organism evidence="1 2">
    <name type="scientific">Dovyalis caffra</name>
    <dbReference type="NCBI Taxonomy" id="77055"/>
    <lineage>
        <taxon>Eukaryota</taxon>
        <taxon>Viridiplantae</taxon>
        <taxon>Streptophyta</taxon>
        <taxon>Embryophyta</taxon>
        <taxon>Tracheophyta</taxon>
        <taxon>Spermatophyta</taxon>
        <taxon>Magnoliopsida</taxon>
        <taxon>eudicotyledons</taxon>
        <taxon>Gunneridae</taxon>
        <taxon>Pentapetalae</taxon>
        <taxon>rosids</taxon>
        <taxon>fabids</taxon>
        <taxon>Malpighiales</taxon>
        <taxon>Salicaceae</taxon>
        <taxon>Flacourtieae</taxon>
        <taxon>Dovyalis</taxon>
    </lineage>
</organism>
<evidence type="ECO:0000313" key="2">
    <source>
        <dbReference type="Proteomes" id="UP001314170"/>
    </source>
</evidence>
<dbReference type="AlphaFoldDB" id="A0AAV1R1X7"/>
<dbReference type="Proteomes" id="UP001314170">
    <property type="component" value="Unassembled WGS sequence"/>
</dbReference>
<proteinExistence type="predicted"/>